<dbReference type="OrthoDB" id="85826at2"/>
<proteinExistence type="predicted"/>
<dbReference type="AlphaFoldDB" id="A0A0K9YYM7"/>
<accession>A0A0K9YYM7</accession>
<evidence type="ECO:0000313" key="6">
    <source>
        <dbReference type="Proteomes" id="UP000036834"/>
    </source>
</evidence>
<dbReference type="Proteomes" id="UP000036834">
    <property type="component" value="Unassembled WGS sequence"/>
</dbReference>
<dbReference type="NCBIfam" id="TIGR01554">
    <property type="entry name" value="major_cap_HK97"/>
    <property type="match status" value="1"/>
</dbReference>
<dbReference type="InterPro" id="IPR054612">
    <property type="entry name" value="Phage_capsid-like_C"/>
</dbReference>
<feature type="domain" description="Phage capsid-like C-terminal" evidence="3">
    <location>
        <begin position="122"/>
        <end position="397"/>
    </location>
</feature>
<dbReference type="EMBL" id="BJON01000012">
    <property type="protein sequence ID" value="GED69398.1"/>
    <property type="molecule type" value="Genomic_DNA"/>
</dbReference>
<comment type="subcellular location">
    <subcellularLocation>
        <location evidence="1">Virion</location>
    </subcellularLocation>
</comment>
<sequence length="403" mass="45212">MDERERELRQQLAAKLEEARSLTNENKLEEARAAAEAAKNLRKQIDLLQELREADTPASTVPAAAQEDDPGQEFDLKKEHRSAFDKYLKHGKEAELTTDEQRAFKQMQQQARSMSEGDKAAGGILVPEDISKEIIKQKQTKQSIRNLVGVKPVGTLSGSRAKRRGTNLRMNNVDEKQPISKMDTPQYQEVKYKVHRFAGIFEATNDLMADSAVDITDELRDWYTEISLNTENDEVFYGIGGDDSCEGIFVTDKYRTLPCTTLDIKTLRKLKNMVDKGYRNGAKWVMNTAATEALADMKYSDGKSVLVPDPSKADVFTLFSYPVEVFDEIKNEGTTEQKTKLAFGNFEAGYFFFDRKSLEAKTTDVGGDAFDNDTTLTRVIQRFDGKPANEDAIVILTGVPVNG</sequence>
<dbReference type="RefSeq" id="WP_049737768.1">
    <property type="nucleotide sequence ID" value="NZ_BJON01000012.1"/>
</dbReference>
<organism evidence="5 6">
    <name type="scientific">Brevibacillus reuszeri</name>
    <dbReference type="NCBI Taxonomy" id="54915"/>
    <lineage>
        <taxon>Bacteria</taxon>
        <taxon>Bacillati</taxon>
        <taxon>Bacillota</taxon>
        <taxon>Bacilli</taxon>
        <taxon>Bacillales</taxon>
        <taxon>Paenibacillaceae</taxon>
        <taxon>Brevibacillus</taxon>
    </lineage>
</organism>
<dbReference type="EMBL" id="LGIQ01000005">
    <property type="protein sequence ID" value="KNB73761.1"/>
    <property type="molecule type" value="Genomic_DNA"/>
</dbReference>
<comment type="caution">
    <text evidence="5">The sequence shown here is derived from an EMBL/GenBank/DDBJ whole genome shotgun (WGS) entry which is preliminary data.</text>
</comment>
<reference evidence="5" key="2">
    <citation type="submission" date="2015-07" db="EMBL/GenBank/DDBJ databases">
        <title>MeaNS - Measles Nucleotide Surveillance Program.</title>
        <authorList>
            <person name="Tran T."/>
            <person name="Druce J."/>
        </authorList>
    </citation>
    <scope>NUCLEOTIDE SEQUENCE</scope>
    <source>
        <strain evidence="5">DSM 9887</strain>
    </source>
</reference>
<evidence type="ECO:0000256" key="2">
    <source>
        <dbReference type="SAM" id="MobiDB-lite"/>
    </source>
</evidence>
<dbReference type="InterPro" id="IPR024455">
    <property type="entry name" value="Phage_capsid"/>
</dbReference>
<protein>
    <submittedName>
        <fullName evidence="4">Primosomal replication protein N</fullName>
    </submittedName>
</protein>
<keyword evidence="7" id="KW-1185">Reference proteome</keyword>
<dbReference type="SUPFAM" id="SSF56563">
    <property type="entry name" value="Major capsid protein gp5"/>
    <property type="match status" value="1"/>
</dbReference>
<dbReference type="Gene3D" id="3.30.2400.10">
    <property type="entry name" value="Major capsid protein gp5"/>
    <property type="match status" value="1"/>
</dbReference>
<evidence type="ECO:0000256" key="1">
    <source>
        <dbReference type="ARBA" id="ARBA00004328"/>
    </source>
</evidence>
<reference evidence="6" key="1">
    <citation type="submission" date="2015-07" db="EMBL/GenBank/DDBJ databases">
        <title>Genome sequencing project for genomic taxonomy and phylogenomics of Bacillus-like bacteria.</title>
        <authorList>
            <person name="Liu B."/>
            <person name="Wang J."/>
            <person name="Zhu Y."/>
            <person name="Liu G."/>
            <person name="Chen Q."/>
            <person name="Chen Z."/>
            <person name="Lan J."/>
            <person name="Che J."/>
            <person name="Ge C."/>
            <person name="Shi H."/>
            <person name="Pan Z."/>
            <person name="Liu X."/>
        </authorList>
    </citation>
    <scope>NUCLEOTIDE SEQUENCE [LARGE SCALE GENOMIC DNA]</scope>
    <source>
        <strain evidence="6">DSM 9887</strain>
    </source>
</reference>
<feature type="region of interest" description="Disordered" evidence="2">
    <location>
        <begin position="53"/>
        <end position="72"/>
    </location>
</feature>
<name>A0A0K9YYM7_9BACL</name>
<dbReference type="Pfam" id="PF05065">
    <property type="entry name" value="Phage_capsid"/>
    <property type="match status" value="1"/>
</dbReference>
<evidence type="ECO:0000313" key="5">
    <source>
        <dbReference type="EMBL" id="KNB73761.1"/>
    </source>
</evidence>
<evidence type="ECO:0000259" key="3">
    <source>
        <dbReference type="Pfam" id="PF05065"/>
    </source>
</evidence>
<dbReference type="PATRIC" id="fig|54915.3.peg.6922"/>
<gene>
    <name evidence="5" type="ORF">ADS79_07445</name>
    <name evidence="4" type="ORF">BRE01_31000</name>
</gene>
<dbReference type="Gene3D" id="3.30.2320.10">
    <property type="entry name" value="hypothetical protein PF0899 domain"/>
    <property type="match status" value="1"/>
</dbReference>
<evidence type="ECO:0000313" key="7">
    <source>
        <dbReference type="Proteomes" id="UP000319578"/>
    </source>
</evidence>
<evidence type="ECO:0000313" key="4">
    <source>
        <dbReference type="EMBL" id="GED69398.1"/>
    </source>
</evidence>
<dbReference type="Proteomes" id="UP000319578">
    <property type="component" value="Unassembled WGS sequence"/>
</dbReference>
<dbReference type="STRING" id="54915.ADS79_07445"/>
<reference evidence="4 7" key="3">
    <citation type="submission" date="2019-06" db="EMBL/GenBank/DDBJ databases">
        <title>Whole genome shotgun sequence of Brevibacillus reuszeri NBRC 15719.</title>
        <authorList>
            <person name="Hosoyama A."/>
            <person name="Uohara A."/>
            <person name="Ohji S."/>
            <person name="Ichikawa N."/>
        </authorList>
    </citation>
    <scope>NUCLEOTIDE SEQUENCE [LARGE SCALE GENOMIC DNA]</scope>
    <source>
        <strain evidence="4 7">NBRC 15719</strain>
    </source>
</reference>